<dbReference type="EMBL" id="JARH01000503">
    <property type="protein sequence ID" value="EXF79752.1"/>
    <property type="molecule type" value="Genomic_DNA"/>
</dbReference>
<evidence type="ECO:0000313" key="2">
    <source>
        <dbReference type="Proteomes" id="UP000020467"/>
    </source>
</evidence>
<dbReference type="eggNOG" id="ENOG502SSB5">
    <property type="taxonomic scope" value="Eukaryota"/>
</dbReference>
<dbReference type="AlphaFoldDB" id="A0A010QIG8"/>
<keyword evidence="2" id="KW-1185">Reference proteome</keyword>
<name>A0A010QIG8_9PEZI</name>
<organism evidence="1 2">
    <name type="scientific">Colletotrichum fioriniae PJ7</name>
    <dbReference type="NCBI Taxonomy" id="1445577"/>
    <lineage>
        <taxon>Eukaryota</taxon>
        <taxon>Fungi</taxon>
        <taxon>Dikarya</taxon>
        <taxon>Ascomycota</taxon>
        <taxon>Pezizomycotina</taxon>
        <taxon>Sordariomycetes</taxon>
        <taxon>Hypocreomycetidae</taxon>
        <taxon>Glomerellales</taxon>
        <taxon>Glomerellaceae</taxon>
        <taxon>Colletotrichum</taxon>
        <taxon>Colletotrichum acutatum species complex</taxon>
    </lineage>
</organism>
<protein>
    <submittedName>
        <fullName evidence="1">Uncharacterized protein</fullName>
    </submittedName>
</protein>
<comment type="caution">
    <text evidence="1">The sequence shown here is derived from an EMBL/GenBank/DDBJ whole genome shotgun (WGS) entry which is preliminary data.</text>
</comment>
<dbReference type="OrthoDB" id="4777915at2759"/>
<dbReference type="KEGG" id="cfj:CFIO01_10212"/>
<gene>
    <name evidence="1" type="ORF">CFIO01_10212</name>
</gene>
<dbReference type="Proteomes" id="UP000020467">
    <property type="component" value="Unassembled WGS sequence"/>
</dbReference>
<evidence type="ECO:0000313" key="1">
    <source>
        <dbReference type="EMBL" id="EXF79752.1"/>
    </source>
</evidence>
<dbReference type="HOGENOM" id="CLU_670792_0_0_1"/>
<accession>A0A010QIG8</accession>
<reference evidence="1 2" key="1">
    <citation type="submission" date="2014-02" db="EMBL/GenBank/DDBJ databases">
        <title>The genome sequence of Colletotrichum fioriniae PJ7.</title>
        <authorList>
            <person name="Baroncelli R."/>
            <person name="Thon M.R."/>
        </authorList>
    </citation>
    <scope>NUCLEOTIDE SEQUENCE [LARGE SCALE GENOMIC DNA]</scope>
    <source>
        <strain evidence="1 2">PJ7</strain>
    </source>
</reference>
<proteinExistence type="predicted"/>
<sequence length="457" mass="52476">MENLIRSFMRVIRKIDDADGLIRSLQAWEKSAISQSATSPSLALHDRYRFLDFPKAEIQAANIVKSTELSKESLLERAVESPSQLAAAEISLLKNRYWLDISPDEEREVSLATGLIMGPTRVSEEDYEQAEKRLRAVRHMLYADNEEKAIENAITEHWRRENESWRARQKQATENVLSKAHPWVRRLWEEDKREKVWGYGIFIDPKAFANDEEADKYMARRDGVLFHGRGAIGAGSSAINNKWSQAVDRDEEKKIVSELIGYEAKRDEGETEEKLAKFRVLRKRFKSIRDSSLGSQTQEDVVSSPPVHSETRVLEGGILQNVFLMEDKPCVESVLGAQGLVDNMWVWAIDPDYHDADELSAMIDEPRPSESPGRYRGFMRVRLQQLVNNFFDVRRFHQGEYTMKEVWEAAQKSKHQAFVSIRGTEARSWSIDRFVGSAMRAQPQRIVYGPKPASSVE</sequence>